<reference evidence="9" key="1">
    <citation type="submission" date="2016-11" db="EMBL/GenBank/DDBJ databases">
        <authorList>
            <person name="Jaros S."/>
            <person name="Januszkiewicz K."/>
            <person name="Wedrychowicz H."/>
        </authorList>
    </citation>
    <scope>NUCLEOTIDE SEQUENCE [LARGE SCALE GENOMIC DNA]</scope>
    <source>
        <strain evidence="9">CGMCC 4.3555</strain>
    </source>
</reference>
<dbReference type="Pfam" id="PF00440">
    <property type="entry name" value="TetR_N"/>
    <property type="match status" value="1"/>
</dbReference>
<evidence type="ECO:0000256" key="5">
    <source>
        <dbReference type="PROSITE-ProRule" id="PRU00335"/>
    </source>
</evidence>
<organism evidence="8 9">
    <name type="scientific">Streptomyces yunnanensis</name>
    <dbReference type="NCBI Taxonomy" id="156453"/>
    <lineage>
        <taxon>Bacteria</taxon>
        <taxon>Bacillati</taxon>
        <taxon>Actinomycetota</taxon>
        <taxon>Actinomycetes</taxon>
        <taxon>Kitasatosporales</taxon>
        <taxon>Streptomycetaceae</taxon>
        <taxon>Streptomyces</taxon>
    </lineage>
</organism>
<comment type="caution">
    <text evidence="8">The sequence shown here is derived from an EMBL/GenBank/DDBJ whole genome shotgun (WGS) entry which is preliminary data.</text>
</comment>
<accession>A0A9X8MZM9</accession>
<dbReference type="AlphaFoldDB" id="A0A9X8MZM9"/>
<sequence>MLMPPAPVDHESRREDVSQAVWRVLAAKGFGGLTLRAVAAEMDVSTGLLMHYFPTKRALVVHALELLEKSSAERPRRARPREGLAALRAVLLDFLPIGRENTARNRIWVSSWDLALADQGLHADQAERYVRIRAAVRPHFEAAVALGELPATADLDQLATMAVAFVHGLVIQALFDPKRFPPKAQTATVDRFLDALRTSDAADSEQPPALLTRTATRRSASRTSGGRSAPG</sequence>
<dbReference type="InterPro" id="IPR009057">
    <property type="entry name" value="Homeodomain-like_sf"/>
</dbReference>
<dbReference type="Proteomes" id="UP000184388">
    <property type="component" value="Unassembled WGS sequence"/>
</dbReference>
<evidence type="ECO:0000256" key="1">
    <source>
        <dbReference type="ARBA" id="ARBA00022491"/>
    </source>
</evidence>
<keyword evidence="4" id="KW-0804">Transcription</keyword>
<dbReference type="InterPro" id="IPR036271">
    <property type="entry name" value="Tet_transcr_reg_TetR-rel_C_sf"/>
</dbReference>
<dbReference type="GO" id="GO:0000976">
    <property type="term" value="F:transcription cis-regulatory region binding"/>
    <property type="evidence" value="ECO:0007669"/>
    <property type="project" value="TreeGrafter"/>
</dbReference>
<evidence type="ECO:0000313" key="8">
    <source>
        <dbReference type="EMBL" id="SHM45079.1"/>
    </source>
</evidence>
<dbReference type="InterPro" id="IPR050109">
    <property type="entry name" value="HTH-type_TetR-like_transc_reg"/>
</dbReference>
<keyword evidence="1" id="KW-0678">Repressor</keyword>
<dbReference type="PANTHER" id="PTHR30055:SF148">
    <property type="entry name" value="TETR-FAMILY TRANSCRIPTIONAL REGULATOR"/>
    <property type="match status" value="1"/>
</dbReference>
<dbReference type="InterPro" id="IPR001647">
    <property type="entry name" value="HTH_TetR"/>
</dbReference>
<dbReference type="SUPFAM" id="SSF48498">
    <property type="entry name" value="Tetracyclin repressor-like, C-terminal domain"/>
    <property type="match status" value="1"/>
</dbReference>
<dbReference type="Pfam" id="PF13977">
    <property type="entry name" value="TetR_C_6"/>
    <property type="match status" value="1"/>
</dbReference>
<evidence type="ECO:0000256" key="2">
    <source>
        <dbReference type="ARBA" id="ARBA00023015"/>
    </source>
</evidence>
<proteinExistence type="predicted"/>
<keyword evidence="2" id="KW-0805">Transcription regulation</keyword>
<evidence type="ECO:0000256" key="3">
    <source>
        <dbReference type="ARBA" id="ARBA00023125"/>
    </source>
</evidence>
<protein>
    <submittedName>
        <fullName evidence="8">Transcriptional regulator, TetR family</fullName>
    </submittedName>
</protein>
<evidence type="ECO:0000313" key="9">
    <source>
        <dbReference type="Proteomes" id="UP000184388"/>
    </source>
</evidence>
<evidence type="ECO:0000256" key="6">
    <source>
        <dbReference type="SAM" id="MobiDB-lite"/>
    </source>
</evidence>
<keyword evidence="3 5" id="KW-0238">DNA-binding</keyword>
<dbReference type="Gene3D" id="1.10.357.10">
    <property type="entry name" value="Tetracycline Repressor, domain 2"/>
    <property type="match status" value="1"/>
</dbReference>
<dbReference type="PROSITE" id="PS50977">
    <property type="entry name" value="HTH_TETR_2"/>
    <property type="match status" value="1"/>
</dbReference>
<feature type="compositionally biased region" description="Low complexity" evidence="6">
    <location>
        <begin position="221"/>
        <end position="231"/>
    </location>
</feature>
<feature type="region of interest" description="Disordered" evidence="6">
    <location>
        <begin position="198"/>
        <end position="231"/>
    </location>
</feature>
<dbReference type="SUPFAM" id="SSF46689">
    <property type="entry name" value="Homeodomain-like"/>
    <property type="match status" value="1"/>
</dbReference>
<dbReference type="GO" id="GO:0003700">
    <property type="term" value="F:DNA-binding transcription factor activity"/>
    <property type="evidence" value="ECO:0007669"/>
    <property type="project" value="TreeGrafter"/>
</dbReference>
<gene>
    <name evidence="8" type="ORF">SAMN05216268_11156</name>
</gene>
<name>A0A9X8MZM9_9ACTN</name>
<dbReference type="PANTHER" id="PTHR30055">
    <property type="entry name" value="HTH-TYPE TRANSCRIPTIONAL REGULATOR RUTR"/>
    <property type="match status" value="1"/>
</dbReference>
<feature type="DNA-binding region" description="H-T-H motif" evidence="5">
    <location>
        <begin position="34"/>
        <end position="53"/>
    </location>
</feature>
<feature type="domain" description="HTH tetR-type" evidence="7">
    <location>
        <begin position="11"/>
        <end position="71"/>
    </location>
</feature>
<dbReference type="InterPro" id="IPR039538">
    <property type="entry name" value="BetI_C"/>
</dbReference>
<evidence type="ECO:0000259" key="7">
    <source>
        <dbReference type="PROSITE" id="PS50977"/>
    </source>
</evidence>
<evidence type="ECO:0000256" key="4">
    <source>
        <dbReference type="ARBA" id="ARBA00023163"/>
    </source>
</evidence>
<dbReference type="EMBL" id="FRBK01000011">
    <property type="protein sequence ID" value="SHM45079.1"/>
    <property type="molecule type" value="Genomic_DNA"/>
</dbReference>